<dbReference type="EMBL" id="QAYG01000001">
    <property type="protein sequence ID" value="PTW62884.1"/>
    <property type="molecule type" value="Genomic_DNA"/>
</dbReference>
<sequence>MIRDHATACDDTRGVTLLTPRLRLRPPVESDAQNIHVALSDFEVTRMLASVSWPHELEGAYDFIACTREKMRVGEALPLVLELRAREARGLIGIVEMRGLKGEPEIGFWLARPHWRCGLMSEAVSHVLAHAFDTYGFETIGSGAFMENAASIGLHRKLGFAITGTSRLFCKPQMCELQHVDMVLSRADFRPSGLAA</sequence>
<comment type="caution">
    <text evidence="5">The sequence shown here is derived from an EMBL/GenBank/DDBJ whole genome shotgun (WGS) entry which is preliminary data.</text>
</comment>
<dbReference type="InterPro" id="IPR016181">
    <property type="entry name" value="Acyl_CoA_acyltransferase"/>
</dbReference>
<accession>A0A2T5VGK0</accession>
<dbReference type="RefSeq" id="WP_170122021.1">
    <property type="nucleotide sequence ID" value="NZ_QAYG01000001.1"/>
</dbReference>
<dbReference type="PANTHER" id="PTHR43792">
    <property type="entry name" value="GNAT FAMILY, PUTATIVE (AFU_ORTHOLOGUE AFUA_3G00765)-RELATED-RELATED"/>
    <property type="match status" value="1"/>
</dbReference>
<dbReference type="PANTHER" id="PTHR43792:SF8">
    <property type="entry name" value="[RIBOSOMAL PROTEIN US5]-ALANINE N-ACETYLTRANSFERASE"/>
    <property type="match status" value="1"/>
</dbReference>
<evidence type="ECO:0000313" key="5">
    <source>
        <dbReference type="EMBL" id="PTW62884.1"/>
    </source>
</evidence>
<dbReference type="AlphaFoldDB" id="A0A2T5VGK0"/>
<evidence type="ECO:0000313" key="6">
    <source>
        <dbReference type="Proteomes" id="UP000244081"/>
    </source>
</evidence>
<protein>
    <submittedName>
        <fullName evidence="5">RimJ/RimL family protein N-acetyltransferase</fullName>
    </submittedName>
</protein>
<comment type="similarity">
    <text evidence="3">Belongs to the acetyltransferase family. RimJ subfamily.</text>
</comment>
<dbReference type="SUPFAM" id="SSF55729">
    <property type="entry name" value="Acyl-CoA N-acyltransferases (Nat)"/>
    <property type="match status" value="1"/>
</dbReference>
<evidence type="ECO:0000256" key="3">
    <source>
        <dbReference type="ARBA" id="ARBA00038502"/>
    </source>
</evidence>
<gene>
    <name evidence="5" type="ORF">C8N35_101932</name>
</gene>
<dbReference type="PROSITE" id="PS51186">
    <property type="entry name" value="GNAT"/>
    <property type="match status" value="1"/>
</dbReference>
<dbReference type="Gene3D" id="3.40.630.30">
    <property type="match status" value="1"/>
</dbReference>
<evidence type="ECO:0000256" key="1">
    <source>
        <dbReference type="ARBA" id="ARBA00022679"/>
    </source>
</evidence>
<dbReference type="InterPro" id="IPR000182">
    <property type="entry name" value="GNAT_dom"/>
</dbReference>
<feature type="domain" description="N-acetyltransferase" evidence="4">
    <location>
        <begin position="37"/>
        <end position="187"/>
    </location>
</feature>
<keyword evidence="2" id="KW-0012">Acyltransferase</keyword>
<keyword evidence="6" id="KW-1185">Reference proteome</keyword>
<dbReference type="GO" id="GO:0016747">
    <property type="term" value="F:acyltransferase activity, transferring groups other than amino-acyl groups"/>
    <property type="evidence" value="ECO:0007669"/>
    <property type="project" value="InterPro"/>
</dbReference>
<dbReference type="Proteomes" id="UP000244081">
    <property type="component" value="Unassembled WGS sequence"/>
</dbReference>
<dbReference type="InterPro" id="IPR051531">
    <property type="entry name" value="N-acetyltransferase"/>
</dbReference>
<keyword evidence="1 5" id="KW-0808">Transferase</keyword>
<dbReference type="Pfam" id="PF13302">
    <property type="entry name" value="Acetyltransf_3"/>
    <property type="match status" value="1"/>
</dbReference>
<proteinExistence type="inferred from homology"/>
<evidence type="ECO:0000256" key="2">
    <source>
        <dbReference type="ARBA" id="ARBA00023315"/>
    </source>
</evidence>
<name>A0A2T5VGK0_9HYPH</name>
<evidence type="ECO:0000259" key="4">
    <source>
        <dbReference type="PROSITE" id="PS51186"/>
    </source>
</evidence>
<organism evidence="5 6">
    <name type="scientific">Breoghania corrubedonensis</name>
    <dbReference type="NCBI Taxonomy" id="665038"/>
    <lineage>
        <taxon>Bacteria</taxon>
        <taxon>Pseudomonadati</taxon>
        <taxon>Pseudomonadota</taxon>
        <taxon>Alphaproteobacteria</taxon>
        <taxon>Hyphomicrobiales</taxon>
        <taxon>Stappiaceae</taxon>
        <taxon>Breoghania</taxon>
    </lineage>
</organism>
<reference evidence="5 6" key="1">
    <citation type="submission" date="2018-04" db="EMBL/GenBank/DDBJ databases">
        <title>Genomic Encyclopedia of Archaeal and Bacterial Type Strains, Phase II (KMG-II): from individual species to whole genera.</title>
        <authorList>
            <person name="Goeker M."/>
        </authorList>
    </citation>
    <scope>NUCLEOTIDE SEQUENCE [LARGE SCALE GENOMIC DNA]</scope>
    <source>
        <strain evidence="5 6">DSM 23382</strain>
    </source>
</reference>